<keyword evidence="3" id="KW-1185">Reference proteome</keyword>
<proteinExistence type="predicted"/>
<organism evidence="2 3">
    <name type="scientific">Paenibacillus sepulcri</name>
    <dbReference type="NCBI Taxonomy" id="359917"/>
    <lineage>
        <taxon>Bacteria</taxon>
        <taxon>Bacillati</taxon>
        <taxon>Bacillota</taxon>
        <taxon>Bacilli</taxon>
        <taxon>Bacillales</taxon>
        <taxon>Paenibacillaceae</taxon>
        <taxon>Paenibacillus</taxon>
    </lineage>
</organism>
<sequence>MNAALVNKLRLSLDMRALILEPPSPDYLEELSVSGESVAYDPKLAGSYDFVLLFAPSIADLNEHAPIVMEAAKDDGMVWICYPKGTSKIKTDLNRDRGWNVLKSAGWEGVSLVSLDDTWTAMRFRSPVKPKPKSSGKRPEKRKISAAPSQDAPAVDKQE</sequence>
<dbReference type="Proteomes" id="UP001519887">
    <property type="component" value="Unassembled WGS sequence"/>
</dbReference>
<reference evidence="2 3" key="1">
    <citation type="submission" date="2021-07" db="EMBL/GenBank/DDBJ databases">
        <title>Paenibacillus radiodurans sp. nov., isolated from the southeastern edge of Tengger Desert.</title>
        <authorList>
            <person name="Zhang G."/>
        </authorList>
    </citation>
    <scope>NUCLEOTIDE SEQUENCE [LARGE SCALE GENOMIC DNA]</scope>
    <source>
        <strain evidence="2 3">CCM 7311</strain>
    </source>
</reference>
<protein>
    <recommendedName>
        <fullName evidence="4">DUF3052 domain-containing protein</fullName>
    </recommendedName>
</protein>
<evidence type="ECO:0000313" key="2">
    <source>
        <dbReference type="EMBL" id="MBW7457109.1"/>
    </source>
</evidence>
<feature type="region of interest" description="Disordered" evidence="1">
    <location>
        <begin position="125"/>
        <end position="159"/>
    </location>
</feature>
<accession>A0ABS7C857</accession>
<evidence type="ECO:0008006" key="4">
    <source>
        <dbReference type="Google" id="ProtNLM"/>
    </source>
</evidence>
<feature type="compositionally biased region" description="Basic residues" evidence="1">
    <location>
        <begin position="126"/>
        <end position="141"/>
    </location>
</feature>
<gene>
    <name evidence="2" type="ORF">K0U00_24020</name>
</gene>
<evidence type="ECO:0000256" key="1">
    <source>
        <dbReference type="SAM" id="MobiDB-lite"/>
    </source>
</evidence>
<name>A0ABS7C857_9BACL</name>
<evidence type="ECO:0000313" key="3">
    <source>
        <dbReference type="Proteomes" id="UP001519887"/>
    </source>
</evidence>
<comment type="caution">
    <text evidence="2">The sequence shown here is derived from an EMBL/GenBank/DDBJ whole genome shotgun (WGS) entry which is preliminary data.</text>
</comment>
<dbReference type="EMBL" id="JAHZIK010000753">
    <property type="protein sequence ID" value="MBW7457109.1"/>
    <property type="molecule type" value="Genomic_DNA"/>
</dbReference>
<dbReference type="RefSeq" id="WP_210045689.1">
    <property type="nucleotide sequence ID" value="NZ_JBHLVU010000018.1"/>
</dbReference>